<accession>A0A0G1UYU9</accession>
<keyword evidence="2" id="KW-0812">Transmembrane</keyword>
<reference evidence="3 4" key="1">
    <citation type="journal article" date="2015" name="Nature">
        <title>rRNA introns, odd ribosomes, and small enigmatic genomes across a large radiation of phyla.</title>
        <authorList>
            <person name="Brown C.T."/>
            <person name="Hug L.A."/>
            <person name="Thomas B.C."/>
            <person name="Sharon I."/>
            <person name="Castelle C.J."/>
            <person name="Singh A."/>
            <person name="Wilkins M.J."/>
            <person name="Williams K.H."/>
            <person name="Banfield J.F."/>
        </authorList>
    </citation>
    <scope>NUCLEOTIDE SEQUENCE [LARGE SCALE GENOMIC DNA]</scope>
</reference>
<evidence type="ECO:0000256" key="2">
    <source>
        <dbReference type="SAM" id="Phobius"/>
    </source>
</evidence>
<keyword evidence="2" id="KW-1133">Transmembrane helix</keyword>
<dbReference type="EMBL" id="LCPO01000003">
    <property type="protein sequence ID" value="KKU99241.1"/>
    <property type="molecule type" value="Genomic_DNA"/>
</dbReference>
<sequence length="138" mass="15765">MSKTNKILLVVVVVLVLALIGVVLWQTVWKSQSYYAVFMRTGDLYFGQLMRFPSFGLKQVYNIQVNTQNQENPVSIQRFKNVFWGPQDWLKLNRSEVVWMTKLDPAGQLAQIIKNNPDLQPQQGAQQTQAQPPAESGQ</sequence>
<proteinExistence type="predicted"/>
<organism evidence="3 4">
    <name type="scientific">Candidatus Jorgensenbacteria bacterium GW2011_GWC1_48_8</name>
    <dbReference type="NCBI Taxonomy" id="1618666"/>
    <lineage>
        <taxon>Bacteria</taxon>
        <taxon>Candidatus Joergenseniibacteriota</taxon>
    </lineage>
</organism>
<evidence type="ECO:0000313" key="3">
    <source>
        <dbReference type="EMBL" id="KKU99241.1"/>
    </source>
</evidence>
<dbReference type="Proteomes" id="UP000034600">
    <property type="component" value="Unassembled WGS sequence"/>
</dbReference>
<evidence type="ECO:0000313" key="4">
    <source>
        <dbReference type="Proteomes" id="UP000034600"/>
    </source>
</evidence>
<evidence type="ECO:0000256" key="1">
    <source>
        <dbReference type="SAM" id="MobiDB-lite"/>
    </source>
</evidence>
<dbReference type="AlphaFoldDB" id="A0A0G1UYU9"/>
<gene>
    <name evidence="3" type="ORF">UY32_C0003G0011</name>
</gene>
<protein>
    <submittedName>
        <fullName evidence="3">Uncharacterized protein</fullName>
    </submittedName>
</protein>
<keyword evidence="2" id="KW-0472">Membrane</keyword>
<comment type="caution">
    <text evidence="3">The sequence shown here is derived from an EMBL/GenBank/DDBJ whole genome shotgun (WGS) entry which is preliminary data.</text>
</comment>
<feature type="transmembrane region" description="Helical" evidence="2">
    <location>
        <begin position="7"/>
        <end position="29"/>
    </location>
</feature>
<feature type="compositionally biased region" description="Low complexity" evidence="1">
    <location>
        <begin position="120"/>
        <end position="138"/>
    </location>
</feature>
<feature type="region of interest" description="Disordered" evidence="1">
    <location>
        <begin position="119"/>
        <end position="138"/>
    </location>
</feature>
<name>A0A0G1UYU9_9BACT</name>